<keyword evidence="1" id="KW-0812">Transmembrane</keyword>
<dbReference type="AlphaFoldDB" id="A0A0L8AQD2"/>
<dbReference type="EMBL" id="JSVA01000002">
    <property type="protein sequence ID" value="KOF04450.1"/>
    <property type="molecule type" value="Genomic_DNA"/>
</dbReference>
<dbReference type="Pfam" id="PF14539">
    <property type="entry name" value="DUF4442"/>
    <property type="match status" value="1"/>
</dbReference>
<name>A0A0L8AQD2_9BACT</name>
<reference evidence="3" key="1">
    <citation type="submission" date="2014-11" db="EMBL/GenBank/DDBJ databases">
        <title>Genome sequencing of Roseivirga sp. D-25.</title>
        <authorList>
            <person name="Selvaratnam C."/>
            <person name="Thevarajoo S."/>
            <person name="Goh K.M."/>
            <person name="Eee R."/>
            <person name="Chan K.-G."/>
            <person name="Chong C.S."/>
        </authorList>
    </citation>
    <scope>NUCLEOTIDE SEQUENCE [LARGE SCALE GENOMIC DNA]</scope>
    <source>
        <strain evidence="3">D-25</strain>
    </source>
</reference>
<feature type="transmembrane region" description="Helical" evidence="1">
    <location>
        <begin position="50"/>
        <end position="69"/>
    </location>
</feature>
<organism evidence="2 3">
    <name type="scientific">Roseivirga seohaensis subsp. aquiponti</name>
    <dbReference type="NCBI Taxonomy" id="1566026"/>
    <lineage>
        <taxon>Bacteria</taxon>
        <taxon>Pseudomonadati</taxon>
        <taxon>Bacteroidota</taxon>
        <taxon>Cytophagia</taxon>
        <taxon>Cytophagales</taxon>
        <taxon>Roseivirgaceae</taxon>
        <taxon>Roseivirga</taxon>
    </lineage>
</organism>
<dbReference type="PATRIC" id="fig|1566026.4.peg.1674"/>
<evidence type="ECO:0000256" key="1">
    <source>
        <dbReference type="SAM" id="Phobius"/>
    </source>
</evidence>
<gene>
    <name evidence="2" type="ORF">OB69_01240</name>
</gene>
<evidence type="ECO:0000313" key="3">
    <source>
        <dbReference type="Proteomes" id="UP000036908"/>
    </source>
</evidence>
<keyword evidence="3" id="KW-1185">Reference proteome</keyword>
<keyword evidence="1" id="KW-0472">Membrane</keyword>
<keyword evidence="1" id="KW-1133">Transmembrane helix</keyword>
<dbReference type="Gene3D" id="3.10.129.10">
    <property type="entry name" value="Hotdog Thioesterase"/>
    <property type="match status" value="1"/>
</dbReference>
<dbReference type="Proteomes" id="UP000036908">
    <property type="component" value="Unassembled WGS sequence"/>
</dbReference>
<dbReference type="OrthoDB" id="9814774at2"/>
<dbReference type="InterPro" id="IPR027961">
    <property type="entry name" value="DUF4442"/>
</dbReference>
<accession>A0A0L8AQD2</accession>
<dbReference type="InterPro" id="IPR029069">
    <property type="entry name" value="HotDog_dom_sf"/>
</dbReference>
<feature type="transmembrane region" description="Helical" evidence="1">
    <location>
        <begin position="12"/>
        <end position="30"/>
    </location>
</feature>
<dbReference type="SUPFAM" id="SSF54637">
    <property type="entry name" value="Thioesterase/thiol ester dehydrase-isomerase"/>
    <property type="match status" value="1"/>
</dbReference>
<comment type="caution">
    <text evidence="2">The sequence shown here is derived from an EMBL/GenBank/DDBJ whole genome shotgun (WGS) entry which is preliminary data.</text>
</comment>
<sequence>MPLLSRKQKVKMINWYPPFLGAGIKLTYLSDDFMKAEVQMKLRWWNKNLVGVHFGGSLASMCDPFYMLLLMNTLGRDYIVWDKAASIRFKRPGKGTVKCVFELTEPLLTQIKEEVTAAGKKDYYFDLTVTDEEENVVCEVHKTIYVRKKEG</sequence>
<evidence type="ECO:0000313" key="2">
    <source>
        <dbReference type="EMBL" id="KOF04450.1"/>
    </source>
</evidence>
<protein>
    <submittedName>
        <fullName evidence="2">Tetrameric acyl-CoA thioesterase</fullName>
    </submittedName>
</protein>
<proteinExistence type="predicted"/>